<protein>
    <submittedName>
        <fullName evidence="1">Uncharacterized protein</fullName>
    </submittedName>
</protein>
<evidence type="ECO:0000313" key="1">
    <source>
        <dbReference type="EMBL" id="TGO88197.1"/>
    </source>
</evidence>
<dbReference type="EMBL" id="PQXO01000177">
    <property type="protein sequence ID" value="TGO88197.1"/>
    <property type="molecule type" value="Genomic_DNA"/>
</dbReference>
<proteinExistence type="predicted"/>
<sequence>MSLSTNSNNFLGPIVTRDLHQDVAALADKRAHEATVNENVLRNDSIWKLKQSFQLSSIRFTAMKDSQTRDYTLDQKTFVLFIQSPQQFYFAKLTASNPS</sequence>
<gene>
    <name evidence="1" type="ORF">BPOR_0177g00100</name>
</gene>
<accession>A0A4Z1KUL4</accession>
<evidence type="ECO:0000313" key="2">
    <source>
        <dbReference type="Proteomes" id="UP000297280"/>
    </source>
</evidence>
<keyword evidence="2" id="KW-1185">Reference proteome</keyword>
<organism evidence="1 2">
    <name type="scientific">Botrytis porri</name>
    <dbReference type="NCBI Taxonomy" id="87229"/>
    <lineage>
        <taxon>Eukaryota</taxon>
        <taxon>Fungi</taxon>
        <taxon>Dikarya</taxon>
        <taxon>Ascomycota</taxon>
        <taxon>Pezizomycotina</taxon>
        <taxon>Leotiomycetes</taxon>
        <taxon>Helotiales</taxon>
        <taxon>Sclerotiniaceae</taxon>
        <taxon>Botrytis</taxon>
    </lineage>
</organism>
<dbReference type="Proteomes" id="UP000297280">
    <property type="component" value="Unassembled WGS sequence"/>
</dbReference>
<comment type="caution">
    <text evidence="1">The sequence shown here is derived from an EMBL/GenBank/DDBJ whole genome shotgun (WGS) entry which is preliminary data.</text>
</comment>
<name>A0A4Z1KUL4_9HELO</name>
<dbReference type="AlphaFoldDB" id="A0A4Z1KUL4"/>
<reference evidence="1 2" key="1">
    <citation type="submission" date="2017-12" db="EMBL/GenBank/DDBJ databases">
        <title>Comparative genomics of Botrytis spp.</title>
        <authorList>
            <person name="Valero-Jimenez C.A."/>
            <person name="Tapia P."/>
            <person name="Veloso J."/>
            <person name="Silva-Moreno E."/>
            <person name="Staats M."/>
            <person name="Valdes J.H."/>
            <person name="Van Kan J.A.L."/>
        </authorList>
    </citation>
    <scope>NUCLEOTIDE SEQUENCE [LARGE SCALE GENOMIC DNA]</scope>
    <source>
        <strain evidence="1 2">MUCL3349</strain>
    </source>
</reference>